<feature type="transmembrane region" description="Helical" evidence="8">
    <location>
        <begin position="132"/>
        <end position="150"/>
    </location>
</feature>
<evidence type="ECO:0000256" key="8">
    <source>
        <dbReference type="SAM" id="Phobius"/>
    </source>
</evidence>
<dbReference type="AlphaFoldDB" id="A0A3N6PEY3"/>
<accession>A0A3N6PEY3</accession>
<dbReference type="PANTHER" id="PTHR33908:SF11">
    <property type="entry name" value="MEMBRANE PROTEIN"/>
    <property type="match status" value="1"/>
</dbReference>
<evidence type="ECO:0000256" key="5">
    <source>
        <dbReference type="ARBA" id="ARBA00022692"/>
    </source>
</evidence>
<feature type="transmembrane region" description="Helical" evidence="8">
    <location>
        <begin position="266"/>
        <end position="287"/>
    </location>
</feature>
<sequence>MTESTHPPLYFLLTHFWLKIFTSDGEIVSLAVGRSLSALFGVLAIPAIFALGCFAFRSQIVGQIAAALMAVSPFGIYIAQEARHYTLTILWIIISLACLIEAIRCIQQQKILPLWLGCLWVIINSLGIATHYFFALTLAAEGLVMGGFLLRDIKQFYQRYWWRIYAVGLGSLLGCLVWLPAVTGISGNDLTSWIDTSYDLDEIWQPILRLFVWGITMIFMLPVEGTNTFISIVSGVTMLLVLVWVFPSLWQGWKVEIASPLAGLSLQILGWFLGFAIFLFLFVIYGLGKDISLVARYSFVYFPVVLLLLGSIMASCWQNNIAEKKQRSKLFKIIPTFFRATGKKVVVIILIMGLCGALSVVTNYAYQKSRRADLLAKIIQTKSQAPILIAMSYKTHSEIRALMAIGLYFQHLEKKTNLPTPTLEFILAKKTEKSPLLPDSTIAQILKEKTIPLDLWAVNLEVNENDLEKFNCWENPDILPKVNYSYELYNCR</sequence>
<feature type="transmembrane region" description="Helical" evidence="8">
    <location>
        <begin position="162"/>
        <end position="183"/>
    </location>
</feature>
<comment type="caution">
    <text evidence="9">The sequence shown here is derived from an EMBL/GenBank/DDBJ whole genome shotgun (WGS) entry which is preliminary data.</text>
</comment>
<keyword evidence="10" id="KW-1185">Reference proteome</keyword>
<organism evidence="9 10">
    <name type="scientific">Okeania hirsuta</name>
    <dbReference type="NCBI Taxonomy" id="1458930"/>
    <lineage>
        <taxon>Bacteria</taxon>
        <taxon>Bacillati</taxon>
        <taxon>Cyanobacteriota</taxon>
        <taxon>Cyanophyceae</taxon>
        <taxon>Oscillatoriophycideae</taxon>
        <taxon>Oscillatoriales</taxon>
        <taxon>Microcoleaceae</taxon>
        <taxon>Okeania</taxon>
    </lineage>
</organism>
<evidence type="ECO:0000256" key="3">
    <source>
        <dbReference type="ARBA" id="ARBA00022676"/>
    </source>
</evidence>
<evidence type="ECO:0000256" key="6">
    <source>
        <dbReference type="ARBA" id="ARBA00022989"/>
    </source>
</evidence>
<keyword evidence="3" id="KW-0328">Glycosyltransferase</keyword>
<evidence type="ECO:0000313" key="10">
    <source>
        <dbReference type="Proteomes" id="UP000269154"/>
    </source>
</evidence>
<dbReference type="GO" id="GO:0009103">
    <property type="term" value="P:lipopolysaccharide biosynthetic process"/>
    <property type="evidence" value="ECO:0007669"/>
    <property type="project" value="UniProtKB-ARBA"/>
</dbReference>
<keyword evidence="7 8" id="KW-0472">Membrane</keyword>
<proteinExistence type="predicted"/>
<feature type="transmembrane region" description="Helical" evidence="8">
    <location>
        <begin position="299"/>
        <end position="320"/>
    </location>
</feature>
<evidence type="ECO:0000313" key="9">
    <source>
        <dbReference type="EMBL" id="RQH47510.1"/>
    </source>
</evidence>
<keyword evidence="4" id="KW-0808">Transferase</keyword>
<protein>
    <submittedName>
        <fullName evidence="9">Uncharacterized protein</fullName>
    </submittedName>
</protein>
<evidence type="ECO:0000256" key="4">
    <source>
        <dbReference type="ARBA" id="ARBA00022679"/>
    </source>
</evidence>
<feature type="transmembrane region" description="Helical" evidence="8">
    <location>
        <begin position="27"/>
        <end position="53"/>
    </location>
</feature>
<feature type="transmembrane region" description="Helical" evidence="8">
    <location>
        <begin position="110"/>
        <end position="126"/>
    </location>
</feature>
<comment type="subcellular location">
    <subcellularLocation>
        <location evidence="1">Cell membrane</location>
        <topology evidence="1">Multi-pass membrane protein</topology>
    </subcellularLocation>
</comment>
<keyword evidence="6 8" id="KW-1133">Transmembrane helix</keyword>
<dbReference type="GO" id="GO:0016763">
    <property type="term" value="F:pentosyltransferase activity"/>
    <property type="evidence" value="ECO:0007669"/>
    <property type="project" value="TreeGrafter"/>
</dbReference>
<dbReference type="PANTHER" id="PTHR33908">
    <property type="entry name" value="MANNOSYLTRANSFERASE YKCB-RELATED"/>
    <property type="match status" value="1"/>
</dbReference>
<evidence type="ECO:0000256" key="7">
    <source>
        <dbReference type="ARBA" id="ARBA00023136"/>
    </source>
</evidence>
<dbReference type="Proteomes" id="UP000269154">
    <property type="component" value="Unassembled WGS sequence"/>
</dbReference>
<feature type="transmembrane region" description="Helical" evidence="8">
    <location>
        <begin position="345"/>
        <end position="366"/>
    </location>
</feature>
<dbReference type="EMBL" id="RCBY01000035">
    <property type="protein sequence ID" value="RQH47510.1"/>
    <property type="molecule type" value="Genomic_DNA"/>
</dbReference>
<gene>
    <name evidence="9" type="ORF">D5R40_08800</name>
</gene>
<keyword evidence="2" id="KW-1003">Cell membrane</keyword>
<name>A0A3N6PEY3_9CYAN</name>
<feature type="transmembrane region" description="Helical" evidence="8">
    <location>
        <begin position="228"/>
        <end position="246"/>
    </location>
</feature>
<feature type="transmembrane region" description="Helical" evidence="8">
    <location>
        <begin position="203"/>
        <end position="221"/>
    </location>
</feature>
<evidence type="ECO:0000256" key="2">
    <source>
        <dbReference type="ARBA" id="ARBA00022475"/>
    </source>
</evidence>
<dbReference type="GO" id="GO:0005886">
    <property type="term" value="C:plasma membrane"/>
    <property type="evidence" value="ECO:0007669"/>
    <property type="project" value="UniProtKB-SubCell"/>
</dbReference>
<dbReference type="InterPro" id="IPR050297">
    <property type="entry name" value="LipidA_mod_glycosyltrf_83"/>
</dbReference>
<keyword evidence="5 8" id="KW-0812">Transmembrane</keyword>
<feature type="transmembrane region" description="Helical" evidence="8">
    <location>
        <begin position="85"/>
        <end position="103"/>
    </location>
</feature>
<feature type="transmembrane region" description="Helical" evidence="8">
    <location>
        <begin position="60"/>
        <end position="79"/>
    </location>
</feature>
<evidence type="ECO:0000256" key="1">
    <source>
        <dbReference type="ARBA" id="ARBA00004651"/>
    </source>
</evidence>
<reference evidence="9 10" key="1">
    <citation type="journal article" date="2018" name="ACS Chem. Biol.">
        <title>Ketoreductase domain dysfunction expands chemodiversity: malyngamide biosynthesis in the cyanobacterium Okeania hirsuta.</title>
        <authorList>
            <person name="Moss N.A."/>
            <person name="Leao T."/>
            <person name="Rankin M."/>
            <person name="McCullough T.M."/>
            <person name="Qu P."/>
            <person name="Korobeynikov A."/>
            <person name="Smith J.L."/>
            <person name="Gerwick L."/>
            <person name="Gerwick W.H."/>
        </authorList>
    </citation>
    <scope>NUCLEOTIDE SEQUENCE [LARGE SCALE GENOMIC DNA]</scope>
    <source>
        <strain evidence="9 10">PAB10Feb10-1</strain>
    </source>
</reference>